<evidence type="ECO:0000313" key="2">
    <source>
        <dbReference type="Proteomes" id="UP000694044"/>
    </source>
</evidence>
<dbReference type="Proteomes" id="UP000694044">
    <property type="component" value="Unassembled WGS sequence"/>
</dbReference>
<gene>
    <name evidence="1" type="ORF">PHYPSEUDO_004910</name>
</gene>
<dbReference type="AlphaFoldDB" id="A0A8T1WDT7"/>
<reference evidence="1" key="1">
    <citation type="submission" date="2021-02" db="EMBL/GenBank/DDBJ databases">
        <authorList>
            <person name="Palmer J.M."/>
        </authorList>
    </citation>
    <scope>NUCLEOTIDE SEQUENCE</scope>
    <source>
        <strain evidence="1">SCRP734</strain>
    </source>
</reference>
<proteinExistence type="predicted"/>
<sequence>MRDTEAMPLRPRVAIWKRTATSVSGALAAAEGKFRAVFFQTFLTPTVLEAPTVPSSSCGTTEVRTLPDAAVAIALSFSLCVPGTEQFDKLDACVDPSPAVV</sequence>
<comment type="caution">
    <text evidence="1">The sequence shown here is derived from an EMBL/GenBank/DDBJ whole genome shotgun (WGS) entry which is preliminary data.</text>
</comment>
<accession>A0A8T1WDT7</accession>
<dbReference type="EMBL" id="JAGDFM010000021">
    <property type="protein sequence ID" value="KAG7391375.1"/>
    <property type="molecule type" value="Genomic_DNA"/>
</dbReference>
<keyword evidence="2" id="KW-1185">Reference proteome</keyword>
<evidence type="ECO:0000313" key="1">
    <source>
        <dbReference type="EMBL" id="KAG7391375.1"/>
    </source>
</evidence>
<organism evidence="1 2">
    <name type="scientific">Phytophthora pseudosyringae</name>
    <dbReference type="NCBI Taxonomy" id="221518"/>
    <lineage>
        <taxon>Eukaryota</taxon>
        <taxon>Sar</taxon>
        <taxon>Stramenopiles</taxon>
        <taxon>Oomycota</taxon>
        <taxon>Peronosporomycetes</taxon>
        <taxon>Peronosporales</taxon>
        <taxon>Peronosporaceae</taxon>
        <taxon>Phytophthora</taxon>
    </lineage>
</organism>
<protein>
    <submittedName>
        <fullName evidence="1">Uncharacterized protein</fullName>
    </submittedName>
</protein>
<name>A0A8T1WDT7_9STRA</name>